<dbReference type="InterPro" id="IPR002575">
    <property type="entry name" value="Aminoglycoside_PTrfase"/>
</dbReference>
<dbReference type="EMBL" id="PKSG01000347">
    <property type="protein sequence ID" value="POR36282.1"/>
    <property type="molecule type" value="Genomic_DNA"/>
</dbReference>
<proteinExistence type="predicted"/>
<dbReference type="PANTHER" id="PTHR21310:SF51">
    <property type="entry name" value="AMINOGLYCOSIDE PHOSPHOTRANSFERASE DOMAIN-CONTAINING PROTEIN"/>
    <property type="match status" value="1"/>
</dbReference>
<dbReference type="Proteomes" id="UP000237481">
    <property type="component" value="Unassembled WGS sequence"/>
</dbReference>
<name>A0A2S4L1H5_9HYPO</name>
<dbReference type="Pfam" id="PF01636">
    <property type="entry name" value="APH"/>
    <property type="match status" value="1"/>
</dbReference>
<dbReference type="Gene3D" id="3.30.200.20">
    <property type="entry name" value="Phosphorylase Kinase, domain 1"/>
    <property type="match status" value="1"/>
</dbReference>
<protein>
    <recommendedName>
        <fullName evidence="1">Aminoglycoside phosphotransferase domain-containing protein</fullName>
    </recommendedName>
</protein>
<sequence length="373" mass="41258">MDDDLDEDVFGPLVTIPEESLLLLALNISNRVLHAPSAGGKLVARIGGSFNIVHIVQLDDIKLVIRVPATGWGSGLTATTARALESQCATMRLVRSTTTIPVPEVYSLDTTIDNEIGAPYVCMSFVPGRAVSKAWFDDSNTMPREELRLAILTSLSQTMARFSHLTFDKIGSVMEDKDGLTFIDPSYDWHENHDGSLQVRASGPFDSVSAYLKDHFDVASNAEESVWDKGEAKVMDVAMHCLLNRDSRHGFVLCPPDFDSQNVIVDDEGNVTGLIDWDLAQTMPRCVGYARYPGWITRDWDPLMQGDWELTEKSHIAEAIWIAALNRSNRTEICRKLVQVAADKDVDGLDVLYDIGAGNYGEEDWTAAPGYME</sequence>
<evidence type="ECO:0000259" key="1">
    <source>
        <dbReference type="Pfam" id="PF01636"/>
    </source>
</evidence>
<accession>A0A2S4L1H5</accession>
<dbReference type="OrthoDB" id="10003767at2759"/>
<organism evidence="2 3">
    <name type="scientific">Tolypocladium paradoxum</name>
    <dbReference type="NCBI Taxonomy" id="94208"/>
    <lineage>
        <taxon>Eukaryota</taxon>
        <taxon>Fungi</taxon>
        <taxon>Dikarya</taxon>
        <taxon>Ascomycota</taxon>
        <taxon>Pezizomycotina</taxon>
        <taxon>Sordariomycetes</taxon>
        <taxon>Hypocreomycetidae</taxon>
        <taxon>Hypocreales</taxon>
        <taxon>Ophiocordycipitaceae</taxon>
        <taxon>Tolypocladium</taxon>
    </lineage>
</organism>
<dbReference type="SUPFAM" id="SSF56112">
    <property type="entry name" value="Protein kinase-like (PK-like)"/>
    <property type="match status" value="1"/>
</dbReference>
<dbReference type="Gene3D" id="3.90.1200.10">
    <property type="match status" value="1"/>
</dbReference>
<evidence type="ECO:0000313" key="2">
    <source>
        <dbReference type="EMBL" id="POR36282.1"/>
    </source>
</evidence>
<reference evidence="2 3" key="1">
    <citation type="submission" date="2018-01" db="EMBL/GenBank/DDBJ databases">
        <title>Harnessing the power of phylogenomics to disentangle the directionality and signatures of interkingdom host jumping in the parasitic fungal genus Tolypocladium.</title>
        <authorList>
            <person name="Quandt C.A."/>
            <person name="Patterson W."/>
            <person name="Spatafora J.W."/>
        </authorList>
    </citation>
    <scope>NUCLEOTIDE SEQUENCE [LARGE SCALE GENOMIC DNA]</scope>
    <source>
        <strain evidence="2 3">NRBC 100945</strain>
    </source>
</reference>
<dbReference type="InterPro" id="IPR051678">
    <property type="entry name" value="AGP_Transferase"/>
</dbReference>
<keyword evidence="3" id="KW-1185">Reference proteome</keyword>
<evidence type="ECO:0000313" key="3">
    <source>
        <dbReference type="Proteomes" id="UP000237481"/>
    </source>
</evidence>
<feature type="domain" description="Aminoglycoside phosphotransferase" evidence="1">
    <location>
        <begin position="79"/>
        <end position="286"/>
    </location>
</feature>
<dbReference type="PANTHER" id="PTHR21310">
    <property type="entry name" value="AMINOGLYCOSIDE PHOSPHOTRANSFERASE-RELATED-RELATED"/>
    <property type="match status" value="1"/>
</dbReference>
<gene>
    <name evidence="2" type="ORF">TPAR_03534</name>
</gene>
<dbReference type="InterPro" id="IPR011009">
    <property type="entry name" value="Kinase-like_dom_sf"/>
</dbReference>
<dbReference type="AlphaFoldDB" id="A0A2S4L1H5"/>
<comment type="caution">
    <text evidence="2">The sequence shown here is derived from an EMBL/GenBank/DDBJ whole genome shotgun (WGS) entry which is preliminary data.</text>
</comment>